<dbReference type="InParanoid" id="A0A0D0BXW2"/>
<reference evidence="2 3" key="1">
    <citation type="submission" date="2014-04" db="EMBL/GenBank/DDBJ databases">
        <authorList>
            <consortium name="DOE Joint Genome Institute"/>
            <person name="Kuo A."/>
            <person name="Kohler A."/>
            <person name="Jargeat P."/>
            <person name="Nagy L.G."/>
            <person name="Floudas D."/>
            <person name="Copeland A."/>
            <person name="Barry K.W."/>
            <person name="Cichocki N."/>
            <person name="Veneault-Fourrey C."/>
            <person name="LaButti K."/>
            <person name="Lindquist E.A."/>
            <person name="Lipzen A."/>
            <person name="Lundell T."/>
            <person name="Morin E."/>
            <person name="Murat C."/>
            <person name="Sun H."/>
            <person name="Tunlid A."/>
            <person name="Henrissat B."/>
            <person name="Grigoriev I.V."/>
            <person name="Hibbett D.S."/>
            <person name="Martin F."/>
            <person name="Nordberg H.P."/>
            <person name="Cantor M.N."/>
            <person name="Hua S.X."/>
        </authorList>
    </citation>
    <scope>NUCLEOTIDE SEQUENCE [LARGE SCALE GENOMIC DNA]</scope>
    <source>
        <strain evidence="2 3">Ve08.2h10</strain>
    </source>
</reference>
<feature type="compositionally biased region" description="Polar residues" evidence="1">
    <location>
        <begin position="1"/>
        <end position="19"/>
    </location>
</feature>
<proteinExistence type="predicted"/>
<dbReference type="STRING" id="930991.A0A0D0BXW2"/>
<keyword evidence="3" id="KW-1185">Reference proteome</keyword>
<feature type="compositionally biased region" description="Polar residues" evidence="1">
    <location>
        <begin position="77"/>
        <end position="101"/>
    </location>
</feature>
<reference evidence="3" key="2">
    <citation type="submission" date="2015-01" db="EMBL/GenBank/DDBJ databases">
        <title>Evolutionary Origins and Diversification of the Mycorrhizal Mutualists.</title>
        <authorList>
            <consortium name="DOE Joint Genome Institute"/>
            <consortium name="Mycorrhizal Genomics Consortium"/>
            <person name="Kohler A."/>
            <person name="Kuo A."/>
            <person name="Nagy L.G."/>
            <person name="Floudas D."/>
            <person name="Copeland A."/>
            <person name="Barry K.W."/>
            <person name="Cichocki N."/>
            <person name="Veneault-Fourrey C."/>
            <person name="LaButti K."/>
            <person name="Lindquist E.A."/>
            <person name="Lipzen A."/>
            <person name="Lundell T."/>
            <person name="Morin E."/>
            <person name="Murat C."/>
            <person name="Riley R."/>
            <person name="Ohm R."/>
            <person name="Sun H."/>
            <person name="Tunlid A."/>
            <person name="Henrissat B."/>
            <person name="Grigoriev I.V."/>
            <person name="Hibbett D.S."/>
            <person name="Martin F."/>
        </authorList>
    </citation>
    <scope>NUCLEOTIDE SEQUENCE [LARGE SCALE GENOMIC DNA]</scope>
    <source>
        <strain evidence="3">Ve08.2h10</strain>
    </source>
</reference>
<evidence type="ECO:0000313" key="3">
    <source>
        <dbReference type="Proteomes" id="UP000054538"/>
    </source>
</evidence>
<dbReference type="AlphaFoldDB" id="A0A0D0BXW2"/>
<sequence length="195" mass="20934">MPPSSLATSRANSTQQTPPSRGIYPPIHSLLPNVPPPSCAPLSKTPTPTISPRPRGGTPPDAQPNRLLTPCLPEGSTPVTPQALLTNLSANHSRPPNTRKSTYPADLTPTTSPLRPACAARDCLKMWKPALHPNHSLHAFQTIIQESDLSWIKDVIAHAWAESTKESYGSGLLVFHVFCDANPFPTQIVPLPAPS</sequence>
<dbReference type="OrthoDB" id="2664079at2759"/>
<dbReference type="EMBL" id="KN827733">
    <property type="protein sequence ID" value="KIK75992.1"/>
    <property type="molecule type" value="Genomic_DNA"/>
</dbReference>
<name>A0A0D0BXW2_9AGAM</name>
<protein>
    <submittedName>
        <fullName evidence="2">Uncharacterized protein</fullName>
    </submittedName>
</protein>
<accession>A0A0D0BXW2</accession>
<evidence type="ECO:0000256" key="1">
    <source>
        <dbReference type="SAM" id="MobiDB-lite"/>
    </source>
</evidence>
<feature type="region of interest" description="Disordered" evidence="1">
    <location>
        <begin position="1"/>
        <end position="109"/>
    </location>
</feature>
<dbReference type="HOGENOM" id="CLU_1396759_0_0_1"/>
<gene>
    <name evidence="2" type="ORF">PAXRUDRAFT_18525</name>
</gene>
<organism evidence="2 3">
    <name type="scientific">Paxillus rubicundulus Ve08.2h10</name>
    <dbReference type="NCBI Taxonomy" id="930991"/>
    <lineage>
        <taxon>Eukaryota</taxon>
        <taxon>Fungi</taxon>
        <taxon>Dikarya</taxon>
        <taxon>Basidiomycota</taxon>
        <taxon>Agaricomycotina</taxon>
        <taxon>Agaricomycetes</taxon>
        <taxon>Agaricomycetidae</taxon>
        <taxon>Boletales</taxon>
        <taxon>Paxilineae</taxon>
        <taxon>Paxillaceae</taxon>
        <taxon>Paxillus</taxon>
    </lineage>
</organism>
<evidence type="ECO:0000313" key="2">
    <source>
        <dbReference type="EMBL" id="KIK75992.1"/>
    </source>
</evidence>
<dbReference type="Proteomes" id="UP000054538">
    <property type="component" value="Unassembled WGS sequence"/>
</dbReference>